<dbReference type="Proteomes" id="UP000769157">
    <property type="component" value="Unassembled WGS sequence"/>
</dbReference>
<organism evidence="1 2">
    <name type="scientific">Ogataea philodendri</name>
    <dbReference type="NCBI Taxonomy" id="1378263"/>
    <lineage>
        <taxon>Eukaryota</taxon>
        <taxon>Fungi</taxon>
        <taxon>Dikarya</taxon>
        <taxon>Ascomycota</taxon>
        <taxon>Saccharomycotina</taxon>
        <taxon>Pichiomycetes</taxon>
        <taxon>Pichiales</taxon>
        <taxon>Pichiaceae</taxon>
        <taxon>Ogataea</taxon>
    </lineage>
</organism>
<accession>A0A9P8T0H4</accession>
<protein>
    <submittedName>
        <fullName evidence="1">Uncharacterized protein</fullName>
    </submittedName>
</protein>
<dbReference type="RefSeq" id="XP_046058877.1">
    <property type="nucleotide sequence ID" value="XM_046207188.1"/>
</dbReference>
<sequence length="141" mass="15396">MTKSFGFDSSVVNSDSVSNTWGMMREHNGRATNGFLCNAKIKLLRPSCFNSSEEPNIKSSVDVSSRYLESSTKSASKAGSTNVYLTVVPSKSLCVCVGPEDRMVQISSKNKFRTARKETISAAVSIASAFSICEFTKRSNW</sequence>
<reference evidence="1" key="1">
    <citation type="journal article" date="2021" name="Open Biol.">
        <title>Shared evolutionary footprints suggest mitochondrial oxidative damage underlies multiple complex I losses in fungi.</title>
        <authorList>
            <person name="Schikora-Tamarit M.A."/>
            <person name="Marcet-Houben M."/>
            <person name="Nosek J."/>
            <person name="Gabaldon T."/>
        </authorList>
    </citation>
    <scope>NUCLEOTIDE SEQUENCE</scope>
    <source>
        <strain evidence="1">CBS6075</strain>
    </source>
</reference>
<dbReference type="EMBL" id="JAEUBE010000414">
    <property type="protein sequence ID" value="KAH3661773.1"/>
    <property type="molecule type" value="Genomic_DNA"/>
</dbReference>
<keyword evidence="2" id="KW-1185">Reference proteome</keyword>
<evidence type="ECO:0000313" key="2">
    <source>
        <dbReference type="Proteomes" id="UP000769157"/>
    </source>
</evidence>
<gene>
    <name evidence="1" type="ORF">OGAPHI_005951</name>
</gene>
<reference evidence="1" key="2">
    <citation type="submission" date="2021-01" db="EMBL/GenBank/DDBJ databases">
        <authorList>
            <person name="Schikora-Tamarit M.A."/>
        </authorList>
    </citation>
    <scope>NUCLEOTIDE SEQUENCE</scope>
    <source>
        <strain evidence="1">CBS6075</strain>
    </source>
</reference>
<evidence type="ECO:0000313" key="1">
    <source>
        <dbReference type="EMBL" id="KAH3661773.1"/>
    </source>
</evidence>
<name>A0A9P8T0H4_9ASCO</name>
<proteinExistence type="predicted"/>
<comment type="caution">
    <text evidence="1">The sequence shown here is derived from an EMBL/GenBank/DDBJ whole genome shotgun (WGS) entry which is preliminary data.</text>
</comment>
<dbReference type="GeneID" id="70237915"/>
<dbReference type="AlphaFoldDB" id="A0A9P8T0H4"/>